<comment type="caution">
    <text evidence="5">The sequence shown here is derived from an EMBL/GenBank/DDBJ whole genome shotgun (WGS) entry which is preliminary data.</text>
</comment>
<dbReference type="InterPro" id="IPR050306">
    <property type="entry name" value="PfkB_Carbo_kinase"/>
</dbReference>
<protein>
    <submittedName>
        <fullName evidence="5">Sugar kinase</fullName>
    </submittedName>
</protein>
<dbReference type="Pfam" id="PF00294">
    <property type="entry name" value="PfkB"/>
    <property type="match status" value="1"/>
</dbReference>
<sequence>MRILVIGEGMVEFTREQDRWVQGIGGDTLNTAIHLARLGADVAYASALGEDMFSAALREAIVAEGVDASLVATDAQRQCGIYFVSTDAAGERSFTYWRSQSAARAMMETLDADRLGTAMAEAELVHLSLISLAILPEEGRERLRDLVRQAKAAGTRISFDSNYRPILWQSREEAARWSAAMASLADIGLPTLEDEVALGTAGDAAGVSAAWSALGCHEVVVKCGSAGCLVPGGEAIAAQAVAVVDTSGAGDSFNAAYLHGRLSGLPPAEAARRATKLAGWVVGRKGAIPAAEPNIYS</sequence>
<dbReference type="PANTHER" id="PTHR43085">
    <property type="entry name" value="HEXOKINASE FAMILY MEMBER"/>
    <property type="match status" value="1"/>
</dbReference>
<dbReference type="SUPFAM" id="SSF53613">
    <property type="entry name" value="Ribokinase-like"/>
    <property type="match status" value="1"/>
</dbReference>
<keyword evidence="3 5" id="KW-0418">Kinase</keyword>
<evidence type="ECO:0000256" key="1">
    <source>
        <dbReference type="ARBA" id="ARBA00010688"/>
    </source>
</evidence>
<dbReference type="CDD" id="cd01166">
    <property type="entry name" value="KdgK"/>
    <property type="match status" value="1"/>
</dbReference>
<dbReference type="GO" id="GO:0005829">
    <property type="term" value="C:cytosol"/>
    <property type="evidence" value="ECO:0007669"/>
    <property type="project" value="TreeGrafter"/>
</dbReference>
<name>A0A3A1P353_9SPHN</name>
<keyword evidence="2" id="KW-0808">Transferase</keyword>
<evidence type="ECO:0000313" key="6">
    <source>
        <dbReference type="Proteomes" id="UP000265366"/>
    </source>
</evidence>
<comment type="similarity">
    <text evidence="1">Belongs to the carbohydrate kinase PfkB family.</text>
</comment>
<accession>A0A3A1P353</accession>
<evidence type="ECO:0000259" key="4">
    <source>
        <dbReference type="Pfam" id="PF00294"/>
    </source>
</evidence>
<organism evidence="5 6">
    <name type="scientific">Aurantiacibacter xanthus</name>
    <dbReference type="NCBI Taxonomy" id="1784712"/>
    <lineage>
        <taxon>Bacteria</taxon>
        <taxon>Pseudomonadati</taxon>
        <taxon>Pseudomonadota</taxon>
        <taxon>Alphaproteobacteria</taxon>
        <taxon>Sphingomonadales</taxon>
        <taxon>Erythrobacteraceae</taxon>
        <taxon>Aurantiacibacter</taxon>
    </lineage>
</organism>
<keyword evidence="6" id="KW-1185">Reference proteome</keyword>
<evidence type="ECO:0000313" key="5">
    <source>
        <dbReference type="EMBL" id="RIV84123.1"/>
    </source>
</evidence>
<dbReference type="GO" id="GO:0042840">
    <property type="term" value="P:D-glucuronate catabolic process"/>
    <property type="evidence" value="ECO:0007669"/>
    <property type="project" value="TreeGrafter"/>
</dbReference>
<evidence type="ECO:0000256" key="3">
    <source>
        <dbReference type="ARBA" id="ARBA00022777"/>
    </source>
</evidence>
<feature type="domain" description="Carbohydrate kinase PfkB" evidence="4">
    <location>
        <begin position="12"/>
        <end position="290"/>
    </location>
</feature>
<reference evidence="5 6" key="1">
    <citation type="submission" date="2018-08" db="EMBL/GenBank/DDBJ databases">
        <title>Erythrobacter zhengii sp.nov., a bacterium isolated from deep-sea sediment.</title>
        <authorList>
            <person name="Fang C."/>
            <person name="Wu Y.-H."/>
            <person name="Sun C."/>
            <person name="Wang H."/>
            <person name="Cheng H."/>
            <person name="Meng F.-X."/>
            <person name="Wang C.-S."/>
            <person name="Xu X.-W."/>
        </authorList>
    </citation>
    <scope>NUCLEOTIDE SEQUENCE [LARGE SCALE GENOMIC DNA]</scope>
    <source>
        <strain evidence="5 6">CCTCC AB 2015396</strain>
    </source>
</reference>
<proteinExistence type="inferred from homology"/>
<dbReference type="EMBL" id="QXFM01000107">
    <property type="protein sequence ID" value="RIV84123.1"/>
    <property type="molecule type" value="Genomic_DNA"/>
</dbReference>
<dbReference type="GO" id="GO:0008673">
    <property type="term" value="F:2-dehydro-3-deoxygluconokinase activity"/>
    <property type="evidence" value="ECO:0007669"/>
    <property type="project" value="TreeGrafter"/>
</dbReference>
<dbReference type="InterPro" id="IPR002173">
    <property type="entry name" value="Carboh/pur_kinase_PfkB_CS"/>
</dbReference>
<dbReference type="PANTHER" id="PTHR43085:SF15">
    <property type="entry name" value="2-DEHYDRO-3-DEOXYGLUCONOKINASE"/>
    <property type="match status" value="1"/>
</dbReference>
<dbReference type="AlphaFoldDB" id="A0A3A1P353"/>
<dbReference type="InterPro" id="IPR029056">
    <property type="entry name" value="Ribokinase-like"/>
</dbReference>
<dbReference type="PROSITE" id="PS00584">
    <property type="entry name" value="PFKB_KINASES_2"/>
    <property type="match status" value="1"/>
</dbReference>
<dbReference type="GO" id="GO:0019698">
    <property type="term" value="P:D-galacturonate catabolic process"/>
    <property type="evidence" value="ECO:0007669"/>
    <property type="project" value="TreeGrafter"/>
</dbReference>
<evidence type="ECO:0000256" key="2">
    <source>
        <dbReference type="ARBA" id="ARBA00022679"/>
    </source>
</evidence>
<dbReference type="RefSeq" id="WP_119593113.1">
    <property type="nucleotide sequence ID" value="NZ_QXFM01000107.1"/>
</dbReference>
<dbReference type="GO" id="GO:0006974">
    <property type="term" value="P:DNA damage response"/>
    <property type="evidence" value="ECO:0007669"/>
    <property type="project" value="TreeGrafter"/>
</dbReference>
<dbReference type="Proteomes" id="UP000265366">
    <property type="component" value="Unassembled WGS sequence"/>
</dbReference>
<dbReference type="InterPro" id="IPR011611">
    <property type="entry name" value="PfkB_dom"/>
</dbReference>
<gene>
    <name evidence="5" type="ORF">D2V17_11930</name>
</gene>
<dbReference type="Gene3D" id="3.40.1190.20">
    <property type="match status" value="1"/>
</dbReference>
<dbReference type="OrthoDB" id="9776822at2"/>